<dbReference type="SUPFAM" id="SSF46785">
    <property type="entry name" value="Winged helix' DNA-binding domain"/>
    <property type="match status" value="1"/>
</dbReference>
<dbReference type="InterPro" id="IPR036388">
    <property type="entry name" value="WH-like_DNA-bd_sf"/>
</dbReference>
<organism evidence="5 6">
    <name type="scientific">Nesterenkonia natronophila</name>
    <dbReference type="NCBI Taxonomy" id="2174932"/>
    <lineage>
        <taxon>Bacteria</taxon>
        <taxon>Bacillati</taxon>
        <taxon>Actinomycetota</taxon>
        <taxon>Actinomycetes</taxon>
        <taxon>Micrococcales</taxon>
        <taxon>Micrococcaceae</taxon>
        <taxon>Nesterenkonia</taxon>
    </lineage>
</organism>
<dbReference type="CDD" id="cd07377">
    <property type="entry name" value="WHTH_GntR"/>
    <property type="match status" value="1"/>
</dbReference>
<feature type="domain" description="HTH gntR-type" evidence="4">
    <location>
        <begin position="1"/>
        <end position="68"/>
    </location>
</feature>
<dbReference type="InterPro" id="IPR000524">
    <property type="entry name" value="Tscrpt_reg_HTH_GntR"/>
</dbReference>
<keyword evidence="3" id="KW-0804">Transcription</keyword>
<dbReference type="Gene3D" id="1.10.10.10">
    <property type="entry name" value="Winged helix-like DNA-binding domain superfamily/Winged helix DNA-binding domain"/>
    <property type="match status" value="1"/>
</dbReference>
<name>A0A3A4FZT1_9MICC</name>
<accession>A0A3A4FZT1</accession>
<proteinExistence type="predicted"/>
<dbReference type="Gene3D" id="1.20.120.530">
    <property type="entry name" value="GntR ligand-binding domain-like"/>
    <property type="match status" value="1"/>
</dbReference>
<dbReference type="Pfam" id="PF00392">
    <property type="entry name" value="GntR"/>
    <property type="match status" value="1"/>
</dbReference>
<protein>
    <submittedName>
        <fullName evidence="5">GntR family transcriptional regulator</fullName>
    </submittedName>
</protein>
<dbReference type="InterPro" id="IPR036390">
    <property type="entry name" value="WH_DNA-bd_sf"/>
</dbReference>
<evidence type="ECO:0000313" key="6">
    <source>
        <dbReference type="Proteomes" id="UP000266615"/>
    </source>
</evidence>
<dbReference type="SMART" id="SM00895">
    <property type="entry name" value="FCD"/>
    <property type="match status" value="1"/>
</dbReference>
<dbReference type="PANTHER" id="PTHR43537">
    <property type="entry name" value="TRANSCRIPTIONAL REGULATOR, GNTR FAMILY"/>
    <property type="match status" value="1"/>
</dbReference>
<evidence type="ECO:0000256" key="2">
    <source>
        <dbReference type="ARBA" id="ARBA00023125"/>
    </source>
</evidence>
<gene>
    <name evidence="5" type="ORF">D3250_11530</name>
</gene>
<keyword evidence="2" id="KW-0238">DNA-binding</keyword>
<dbReference type="PROSITE" id="PS50949">
    <property type="entry name" value="HTH_GNTR"/>
    <property type="match status" value="1"/>
</dbReference>
<comment type="caution">
    <text evidence="5">The sequence shown here is derived from an EMBL/GenBank/DDBJ whole genome shotgun (WGS) entry which is preliminary data.</text>
</comment>
<dbReference type="AlphaFoldDB" id="A0A3A4FZT1"/>
<dbReference type="Pfam" id="PF07729">
    <property type="entry name" value="FCD"/>
    <property type="match status" value="1"/>
</dbReference>
<sequence length="213" mass="23120">MRASDTAYTALQEDILEGRLAPGTVLGEVGQSERLGVSRTPIREAFSRLIAAGLAVQHPGRGTVVSDISLEDVDRLFEVRIPLETQAAGLAAQRGTPEVFTALAEEFRQAKLAPEAESHYKLAARMDEAIDTSVGNPYLSTMLANLRVHLIRVRRLAKDQPERLAESAAEHRDICLGIASGDSQMAEAATSLHLRRSLAYISELRQAEPVPSP</sequence>
<dbReference type="SUPFAM" id="SSF48008">
    <property type="entry name" value="GntR ligand-binding domain-like"/>
    <property type="match status" value="1"/>
</dbReference>
<dbReference type="RefSeq" id="WP_119903514.1">
    <property type="nucleotide sequence ID" value="NZ_QYZP01000003.1"/>
</dbReference>
<evidence type="ECO:0000259" key="4">
    <source>
        <dbReference type="PROSITE" id="PS50949"/>
    </source>
</evidence>
<dbReference type="Proteomes" id="UP000266615">
    <property type="component" value="Unassembled WGS sequence"/>
</dbReference>
<dbReference type="GO" id="GO:0003700">
    <property type="term" value="F:DNA-binding transcription factor activity"/>
    <property type="evidence" value="ECO:0007669"/>
    <property type="project" value="InterPro"/>
</dbReference>
<reference evidence="5 6" key="1">
    <citation type="submission" date="2018-09" db="EMBL/GenBank/DDBJ databases">
        <title>Nesterenkonia natronophila sp. nov., an alkaliphilic actinobacteriume isolated from a soda lake, and emended description of the genus Nesterenkonia.</title>
        <authorList>
            <person name="Menes R.J."/>
            <person name="Iriarte A."/>
        </authorList>
    </citation>
    <scope>NUCLEOTIDE SEQUENCE [LARGE SCALE GENOMIC DNA]</scope>
    <source>
        <strain evidence="5 6">M8</strain>
    </source>
</reference>
<keyword evidence="1" id="KW-0805">Transcription regulation</keyword>
<evidence type="ECO:0000313" key="5">
    <source>
        <dbReference type="EMBL" id="RJN31449.1"/>
    </source>
</evidence>
<evidence type="ECO:0000256" key="3">
    <source>
        <dbReference type="ARBA" id="ARBA00023163"/>
    </source>
</evidence>
<dbReference type="PANTHER" id="PTHR43537:SF49">
    <property type="entry name" value="TRANSCRIPTIONAL REGULATORY PROTEIN"/>
    <property type="match status" value="1"/>
</dbReference>
<dbReference type="InterPro" id="IPR011711">
    <property type="entry name" value="GntR_C"/>
</dbReference>
<evidence type="ECO:0000256" key="1">
    <source>
        <dbReference type="ARBA" id="ARBA00023015"/>
    </source>
</evidence>
<dbReference type="SMART" id="SM00345">
    <property type="entry name" value="HTH_GNTR"/>
    <property type="match status" value="1"/>
</dbReference>
<keyword evidence="6" id="KW-1185">Reference proteome</keyword>
<dbReference type="EMBL" id="QYZP01000003">
    <property type="protein sequence ID" value="RJN31449.1"/>
    <property type="molecule type" value="Genomic_DNA"/>
</dbReference>
<dbReference type="OrthoDB" id="8680240at2"/>
<dbReference type="InterPro" id="IPR008920">
    <property type="entry name" value="TF_FadR/GntR_C"/>
</dbReference>
<dbReference type="GO" id="GO:0003677">
    <property type="term" value="F:DNA binding"/>
    <property type="evidence" value="ECO:0007669"/>
    <property type="project" value="UniProtKB-KW"/>
</dbReference>